<evidence type="ECO:0000313" key="1">
    <source>
        <dbReference type="EMBL" id="QEV21403.1"/>
    </source>
</evidence>
<accession>A0A5J6HSK3</accession>
<dbReference type="RefSeq" id="WP_055529319.1">
    <property type="nucleotide sequence ID" value="NZ_CP023695.1"/>
</dbReference>
<name>A0A5J6HSK3_STRAD</name>
<dbReference type="Proteomes" id="UP000326553">
    <property type="component" value="Chromosome"/>
</dbReference>
<reference evidence="1 2" key="1">
    <citation type="submission" date="2017-09" db="EMBL/GenBank/DDBJ databases">
        <authorList>
            <person name="Lee N."/>
            <person name="Cho B.-K."/>
        </authorList>
    </citation>
    <scope>NUCLEOTIDE SEQUENCE [LARGE SCALE GENOMIC DNA]</scope>
    <source>
        <strain evidence="1 2">ATCC 12461</strain>
    </source>
</reference>
<organism evidence="1 2">
    <name type="scientific">Streptomyces alboniger</name>
    <dbReference type="NCBI Taxonomy" id="132473"/>
    <lineage>
        <taxon>Bacteria</taxon>
        <taxon>Bacillati</taxon>
        <taxon>Actinomycetota</taxon>
        <taxon>Actinomycetes</taxon>
        <taxon>Kitasatosporales</taxon>
        <taxon>Streptomycetaceae</taxon>
        <taxon>Streptomyces</taxon>
        <taxon>Streptomyces aurantiacus group</taxon>
    </lineage>
</organism>
<gene>
    <name evidence="1" type="ORF">CP975_31130</name>
</gene>
<dbReference type="EMBL" id="CP023695">
    <property type="protein sequence ID" value="QEV21403.1"/>
    <property type="molecule type" value="Genomic_DNA"/>
</dbReference>
<dbReference type="AlphaFoldDB" id="A0A5J6HSK3"/>
<proteinExistence type="predicted"/>
<dbReference type="KEGG" id="salw:CP975_31130"/>
<protein>
    <submittedName>
        <fullName evidence="1">Oxidoreductase</fullName>
    </submittedName>
</protein>
<sequence length="347" mass="37555">MSAEYATFGLAPAMRAGGVLANGDFQVHRDFVDFIVNGRPLLFQLCDLDAVSPLAADIPPAIFTAHVRRLLLEAPAPLRDGRYVIYGCPECEGLECGAVTAVIEKAPDDSDDFIWRDFAWQTAEPADLELNGYHGIGPFRFRGAEYRAALGQLLASEAPQARRRVLLIGPRVALLAKLAAALRTIGIGAEIAADAAGVPPDELRTYGAVAFGRTVTDETRRSVRSAFDRAGVEVAYVDGLAPIVPLLVAQIEYALDRSPQEQRRLTGLAACRDAARLRITSTCRVQLIAYRVDRLSRAHVHEVFDEVLEAGEHRVPLAAKATKGDSYVVARTSTSVLVTPTRPTEAP</sequence>
<keyword evidence="2" id="KW-1185">Reference proteome</keyword>
<dbReference type="OrthoDB" id="5180560at2"/>
<evidence type="ECO:0000313" key="2">
    <source>
        <dbReference type="Proteomes" id="UP000326553"/>
    </source>
</evidence>